<evidence type="ECO:0000259" key="10">
    <source>
        <dbReference type="PROSITE" id="PS50109"/>
    </source>
</evidence>
<dbReference type="PANTHER" id="PTHR43065:SF46">
    <property type="entry name" value="C4-DICARBOXYLATE TRANSPORT SENSOR PROTEIN DCTB"/>
    <property type="match status" value="1"/>
</dbReference>
<feature type="transmembrane region" description="Helical" evidence="9">
    <location>
        <begin position="289"/>
        <end position="310"/>
    </location>
</feature>
<proteinExistence type="predicted"/>
<accession>A0A1D8GKV9</accession>
<dbReference type="AlphaFoldDB" id="A0A1D8GKV9"/>
<dbReference type="PRINTS" id="PR00344">
    <property type="entry name" value="BCTRLSENSOR"/>
</dbReference>
<evidence type="ECO:0000256" key="8">
    <source>
        <dbReference type="ARBA" id="ARBA00023012"/>
    </source>
</evidence>
<keyword evidence="3" id="KW-0597">Phosphoprotein</keyword>
<evidence type="ECO:0000313" key="11">
    <source>
        <dbReference type="EMBL" id="AOT71536.1"/>
    </source>
</evidence>
<keyword evidence="4" id="KW-0808">Transferase</keyword>
<evidence type="ECO:0000256" key="5">
    <source>
        <dbReference type="ARBA" id="ARBA00022741"/>
    </source>
</evidence>
<evidence type="ECO:0000313" key="12">
    <source>
        <dbReference type="Proteomes" id="UP000095743"/>
    </source>
</evidence>
<gene>
    <name evidence="11" type="ORF">Gferi_19565</name>
</gene>
<dbReference type="InterPro" id="IPR004358">
    <property type="entry name" value="Sig_transdc_His_kin-like_C"/>
</dbReference>
<dbReference type="STRING" id="1424294.Gferi_19565"/>
<dbReference type="EC" id="2.7.13.3" evidence="2"/>
<keyword evidence="9" id="KW-0472">Membrane</keyword>
<dbReference type="CDD" id="cd00082">
    <property type="entry name" value="HisKA"/>
    <property type="match status" value="1"/>
</dbReference>
<dbReference type="InterPro" id="IPR005467">
    <property type="entry name" value="His_kinase_dom"/>
</dbReference>
<keyword evidence="8" id="KW-0902">Two-component regulatory system</keyword>
<evidence type="ECO:0000256" key="7">
    <source>
        <dbReference type="ARBA" id="ARBA00022840"/>
    </source>
</evidence>
<dbReference type="SMART" id="SM00388">
    <property type="entry name" value="HisKA"/>
    <property type="match status" value="1"/>
</dbReference>
<dbReference type="CDD" id="cd00075">
    <property type="entry name" value="HATPase"/>
    <property type="match status" value="1"/>
</dbReference>
<dbReference type="InterPro" id="IPR000014">
    <property type="entry name" value="PAS"/>
</dbReference>
<keyword evidence="9" id="KW-1133">Transmembrane helix</keyword>
<dbReference type="Pfam" id="PF00512">
    <property type="entry name" value="HisKA"/>
    <property type="match status" value="1"/>
</dbReference>
<dbReference type="InterPro" id="IPR036097">
    <property type="entry name" value="HisK_dim/P_sf"/>
</dbReference>
<keyword evidence="5" id="KW-0547">Nucleotide-binding</keyword>
<dbReference type="Proteomes" id="UP000095743">
    <property type="component" value="Chromosome"/>
</dbReference>
<comment type="catalytic activity">
    <reaction evidence="1">
        <text>ATP + protein L-histidine = ADP + protein N-phospho-L-histidine.</text>
        <dbReference type="EC" id="2.7.13.3"/>
    </reaction>
</comment>
<dbReference type="Gene3D" id="3.30.450.20">
    <property type="entry name" value="PAS domain"/>
    <property type="match status" value="1"/>
</dbReference>
<dbReference type="SUPFAM" id="SSF55874">
    <property type="entry name" value="ATPase domain of HSP90 chaperone/DNA topoisomerase II/histidine kinase"/>
    <property type="match status" value="1"/>
</dbReference>
<evidence type="ECO:0000256" key="1">
    <source>
        <dbReference type="ARBA" id="ARBA00000085"/>
    </source>
</evidence>
<evidence type="ECO:0000256" key="4">
    <source>
        <dbReference type="ARBA" id="ARBA00022679"/>
    </source>
</evidence>
<dbReference type="SUPFAM" id="SSF55785">
    <property type="entry name" value="PYP-like sensor domain (PAS domain)"/>
    <property type="match status" value="1"/>
</dbReference>
<dbReference type="EMBL" id="CP017269">
    <property type="protein sequence ID" value="AOT71536.1"/>
    <property type="molecule type" value="Genomic_DNA"/>
</dbReference>
<feature type="domain" description="Histidine kinase" evidence="10">
    <location>
        <begin position="458"/>
        <end position="665"/>
    </location>
</feature>
<dbReference type="GO" id="GO:0005524">
    <property type="term" value="F:ATP binding"/>
    <property type="evidence" value="ECO:0007669"/>
    <property type="project" value="UniProtKB-KW"/>
</dbReference>
<dbReference type="InterPro" id="IPR003661">
    <property type="entry name" value="HisK_dim/P_dom"/>
</dbReference>
<dbReference type="InterPro" id="IPR003594">
    <property type="entry name" value="HATPase_dom"/>
</dbReference>
<keyword evidence="9" id="KW-0812">Transmembrane</keyword>
<dbReference type="Gene3D" id="3.40.190.10">
    <property type="entry name" value="Periplasmic binding protein-like II"/>
    <property type="match status" value="2"/>
</dbReference>
<dbReference type="SUPFAM" id="SSF47384">
    <property type="entry name" value="Homodimeric domain of signal transducing histidine kinase"/>
    <property type="match status" value="1"/>
</dbReference>
<evidence type="ECO:0000256" key="3">
    <source>
        <dbReference type="ARBA" id="ARBA00022553"/>
    </source>
</evidence>
<reference evidence="11 12" key="1">
    <citation type="submission" date="2016-09" db="EMBL/GenBank/DDBJ databases">
        <title>Genomic analysis reveals versatility of anaerobic energy metabolism of Geosporobacter ferrireducens IRF9 of phylum Firmicutes.</title>
        <authorList>
            <person name="Kim S.-J."/>
        </authorList>
    </citation>
    <scope>NUCLEOTIDE SEQUENCE [LARGE SCALE GENOMIC DNA]</scope>
    <source>
        <strain evidence="11 12">IRF9</strain>
    </source>
</reference>
<feature type="transmembrane region" description="Helical" evidence="9">
    <location>
        <begin position="7"/>
        <end position="24"/>
    </location>
</feature>
<keyword evidence="6" id="KW-0418">Kinase</keyword>
<dbReference type="PANTHER" id="PTHR43065">
    <property type="entry name" value="SENSOR HISTIDINE KINASE"/>
    <property type="match status" value="1"/>
</dbReference>
<evidence type="ECO:0000256" key="2">
    <source>
        <dbReference type="ARBA" id="ARBA00012438"/>
    </source>
</evidence>
<dbReference type="SMART" id="SM00062">
    <property type="entry name" value="PBPb"/>
    <property type="match status" value="1"/>
</dbReference>
<dbReference type="Pfam" id="PF00497">
    <property type="entry name" value="SBP_bac_3"/>
    <property type="match status" value="1"/>
</dbReference>
<protein>
    <recommendedName>
        <fullName evidence="2">histidine kinase</fullName>
        <ecNumber evidence="2">2.7.13.3</ecNumber>
    </recommendedName>
</protein>
<sequence length="670" mass="76644">MDKKPSIIYVIPIILIAVISIYFSNISEADVISDLRYPKNPILTTEEQRWLKEQGTLIYAADDNAPPLRFVDMADHQYKGVVVDYINLLSLELGVKIELHPLLWEDALKSLEEGRTDMCDMFKSKERSKHFLFTNPIYNLRAVLAVKSGNKEREHLGNMSIATQKGDYVNEYLINTYPGIKIVQVDNVSSALDLLLIGKVDAVAGDEPVVLHQIKNKNAEALLHIKEAPLYEEEVVFAVPKSKPELVSIINKGIAALKDTNQLERIQQKWFGISAPIVQVPDYSTRIKYILVIAGILMMIIVGMITWNYFLKQEVEKRTKELMDSKHDLQITFDGMTEYIAVTDLKLKIVNINKSFLDFLRCSKSDVLNIYCREIFKDFSPISMEKMILDTIHLEKNLEEEFISRNNYYAVRTYLLKDSIGNMKNILVVIQNITKEKISEKQMLQANKMAAIGQLAAGMGHEIRNPLGIIRNHSYILSALYEDERIIRSLDYIDAAVERANRIIDNLLEFSRLTDDDKRWIHIKDFISKIFELEHKTLMKLNIAYFIQCDENIKLYSNVESLKHILINLISNAVDAIGENGSININVFSEEERIVFRIEDTGEGIPEDEIEKIFNPFYSTKEPGKGTGLGLYIVYNEVEKLNGHISVTSIPNRKTAFEISLPIDNKENAL</sequence>
<dbReference type="RefSeq" id="WP_069979486.1">
    <property type="nucleotide sequence ID" value="NZ_CP017269.1"/>
</dbReference>
<evidence type="ECO:0000256" key="9">
    <source>
        <dbReference type="SAM" id="Phobius"/>
    </source>
</evidence>
<dbReference type="InterPro" id="IPR035965">
    <property type="entry name" value="PAS-like_dom_sf"/>
</dbReference>
<dbReference type="Gene3D" id="3.30.565.10">
    <property type="entry name" value="Histidine kinase-like ATPase, C-terminal domain"/>
    <property type="match status" value="1"/>
</dbReference>
<dbReference type="CDD" id="cd00130">
    <property type="entry name" value="PAS"/>
    <property type="match status" value="1"/>
</dbReference>
<dbReference type="PROSITE" id="PS50109">
    <property type="entry name" value="HIS_KIN"/>
    <property type="match status" value="1"/>
</dbReference>
<dbReference type="Gene3D" id="1.10.287.130">
    <property type="match status" value="1"/>
</dbReference>
<organism evidence="11 12">
    <name type="scientific">Geosporobacter ferrireducens</name>
    <dbReference type="NCBI Taxonomy" id="1424294"/>
    <lineage>
        <taxon>Bacteria</taxon>
        <taxon>Bacillati</taxon>
        <taxon>Bacillota</taxon>
        <taxon>Clostridia</taxon>
        <taxon>Peptostreptococcales</taxon>
        <taxon>Thermotaleaceae</taxon>
        <taxon>Geosporobacter</taxon>
    </lineage>
</organism>
<keyword evidence="7" id="KW-0067">ATP-binding</keyword>
<dbReference type="SMART" id="SM00387">
    <property type="entry name" value="HATPase_c"/>
    <property type="match status" value="1"/>
</dbReference>
<name>A0A1D8GKV9_9FIRM</name>
<dbReference type="SMART" id="SM00091">
    <property type="entry name" value="PAS"/>
    <property type="match status" value="2"/>
</dbReference>
<dbReference type="InterPro" id="IPR001638">
    <property type="entry name" value="Solute-binding_3/MltF_N"/>
</dbReference>
<dbReference type="GO" id="GO:0000155">
    <property type="term" value="F:phosphorelay sensor kinase activity"/>
    <property type="evidence" value="ECO:0007669"/>
    <property type="project" value="InterPro"/>
</dbReference>
<dbReference type="SUPFAM" id="SSF53850">
    <property type="entry name" value="Periplasmic binding protein-like II"/>
    <property type="match status" value="1"/>
</dbReference>
<keyword evidence="12" id="KW-1185">Reference proteome</keyword>
<dbReference type="KEGG" id="gfe:Gferi_19565"/>
<evidence type="ECO:0000256" key="6">
    <source>
        <dbReference type="ARBA" id="ARBA00022777"/>
    </source>
</evidence>
<dbReference type="CDD" id="cd01007">
    <property type="entry name" value="PBP2_BvgS_HisK_like"/>
    <property type="match status" value="1"/>
</dbReference>
<dbReference type="InterPro" id="IPR036890">
    <property type="entry name" value="HATPase_C_sf"/>
</dbReference>
<dbReference type="Pfam" id="PF02518">
    <property type="entry name" value="HATPase_c"/>
    <property type="match status" value="1"/>
</dbReference>